<evidence type="ECO:0000256" key="3">
    <source>
        <dbReference type="ARBA" id="ARBA00022729"/>
    </source>
</evidence>
<keyword evidence="2" id="KW-0964">Secreted</keyword>
<dbReference type="InterPro" id="IPR047589">
    <property type="entry name" value="DUF11_rpt"/>
</dbReference>
<sequence>MLRHTKNNAYQATFLLSTLTASVLMAQQGYAVTPVIPAAGVGIKNTAYATYISPEGTSVQTQSNTVQVDVAALFAISLSQPPVQEIEAGARVVWLNTLTNTSNTQASINIEKLAANGLSNIKIYVDKNKNGEFDASDEVLSGSIVLDRLQSINLWVVATASASLQDKQQLKLPIKAVVVEDSNVTATATDSLVAYVPELYASKSVDQETFSPGSGKSYDLNYTLTLENKGSQAIRPTRVFVDGQAQDLVMLIDSLPANTIYKTAQSSNPKALILFKTGDNTYTRQQPADLNSINDVIVVYPAIEAHSVERVQLSVTMNTNIASTTLNNQFQVKYQLASGEKTTLSNIAKTVVSGKSAITNNTGNYNRILATGSLNKPLYISADSAVCNASRTVSDQVKIRIKSTITGDVVEVVGVETAPNSGLFHYQLATVESTTANPNDQILQTVKRDKVLVSLVNCLDASGNATASIDDVNTSVLIDPYGIVFDAKTGKPVVGAKVTLMDASGNPVGNNVAFNVNAQTGELIPIPATQLTNELGEFVYPQVIAGTYSLQVDTSTIPGSTKYTFVSDKAVYPSFSSDKAIHPQWSYGGNFALNNGDPALNIDIPVDPVLSSPTSPLFVKKVATHTTAELGDFEEYTVTVANRGETVAQEVSIKDTLPRGFIYVAGTARVNGVKVNDPLGGKGPYLTLGLGNLDANKEVKIQYRVQIGPNALNGDGINRVRARDASGVESNEASAKIEVTPGVLMSDAFIVGKVFMDCNRNGMQDAGERGVPGIRLFMEDGSYVVTDREGKYDFYGVSAKTHVLKLDRSTLPGNAEMVLLGNRNAGDAGSRFVDLKRGELHRADFAIADGAGTCTQPLVEQVDKRKEKIEQQNLNLEQVLRADLSLDPLRYSVGDVRSQPASGCISAQGVTANCNIELSKDQIKELRAVQIEPVKAPVLLDMEQALAEANSNQLAILNLNDGQTLPYAQTTIQVKGVAGAVIELWVNGQQIDDKRIGKKAILPDFQIAGFDYIGVDLKPGKNQIEVRQLDSMGNLREQQKIQVIAPDQMSKLALSAPKQEAQANGSDVFSAVLKIVDHHGTMVASRTPITLQSTIGHIGLKDLDATQSGIQVFVEGGTLLVPITAPSEAGEGTLNVTSGIYNANLPVRFLPALRPMIAVGIVEGAISFQKFDPKQLSQVNRNDGFEEELNDLASSNGGKTNATGRAALFLKGKVKGEYLLTLAYDSDKDKNQRLFRDIRPDEYYPVYGDAAAKGFDAQSTSKLYVRVDKGRSYAMYGDYVTRTDNDEGLSLGQYNRSLTGARTNIETDRAKITGFVAQTNATQIVNEQRGLGITGPYSLGQVSSDDVLRNSEKVEVIVRDRNNPGLIISQRTLARFTDYEVDTFSNSIYLKEAVSSVDSDLNPIYLRITVEADQGGEEYTVGGVSGSVKLGNNVQVGGSYVKSDDPLTDEQLASVNTVIKLSERAKLVAEVARSENTIDPANSLSNINASTAATGEQSGNAGRIELNYSINNIELRAYHNQADRGFYNTASPITAGRKESGIKAQARVEKLGLTRFEAIRTEDEANQGVRQGISASVERALNRLMSLELGVRYYEETVSAASASTVQVTPYDGTTVRAKLNSALPWEGSNAFIEYEQDISNADRRIFALGGNYQISPKARLYARQEIISSINGLYELNDTQRRNTTVVGIDSNYSQDGSVFSEYRVRDGISAREAEAAIGTRNRWQVAKGIYANTSLEKVKSIAGTDNQSLDSTAASVGVEYLTNPDWKGVARLEMRWADQSDTLLNTLGLAYKLTDDVTLLTKNVFSQIDNKGDTTGDRVIDRFQIGAAYRDFDQNRFDALTKLEYRYENDETNLYSPYLRNVYILSNHANFHPNRKTTLSAQYAVKYVKADFEGIKSTGATQLLSGRAMYDISERWDAGINAGLLWSDASEGRRLLLGGEVGYLLAANLWLSAGYNFSGYKDKDLADSSTTIQGPYLRFRFKFDEDLLNFDHSSVNKSQEPDDAGH</sequence>
<dbReference type="Proteomes" id="UP000192132">
    <property type="component" value="Unassembled WGS sequence"/>
</dbReference>
<dbReference type="InterPro" id="IPR013783">
    <property type="entry name" value="Ig-like_fold"/>
</dbReference>
<keyword evidence="3 4" id="KW-0732">Signal</keyword>
<dbReference type="Gene3D" id="2.60.40.10">
    <property type="entry name" value="Immunoglobulins"/>
    <property type="match status" value="1"/>
</dbReference>
<dbReference type="NCBIfam" id="TIGR01451">
    <property type="entry name" value="B_ant_repeat"/>
    <property type="match status" value="1"/>
</dbReference>
<dbReference type="InterPro" id="IPR001434">
    <property type="entry name" value="OmcB-like_DUF11"/>
</dbReference>
<feature type="domain" description="SD-repeat containing protein B" evidence="6">
    <location>
        <begin position="753"/>
        <end position="805"/>
    </location>
</feature>
<protein>
    <recommendedName>
        <fullName evidence="9">DUF11 domain-containing protein</fullName>
    </recommendedName>
</protein>
<name>A0A1S8CVW5_9GAMM</name>
<evidence type="ECO:0000313" key="7">
    <source>
        <dbReference type="EMBL" id="ONG41094.1"/>
    </source>
</evidence>
<organism evidence="7 8">
    <name type="scientific">Alkanindiges hydrocarboniclasticus</name>
    <dbReference type="NCBI Taxonomy" id="1907941"/>
    <lineage>
        <taxon>Bacteria</taxon>
        <taxon>Pseudomonadati</taxon>
        <taxon>Pseudomonadota</taxon>
        <taxon>Gammaproteobacteria</taxon>
        <taxon>Moraxellales</taxon>
        <taxon>Moraxellaceae</taxon>
        <taxon>Alkanindiges</taxon>
    </lineage>
</organism>
<accession>A0A1S8CVW5</accession>
<feature type="domain" description="DUF11" evidence="5">
    <location>
        <begin position="618"/>
        <end position="731"/>
    </location>
</feature>
<dbReference type="RefSeq" id="WP_076877819.1">
    <property type="nucleotide sequence ID" value="NZ_MLCN01000014.1"/>
</dbReference>
<dbReference type="Pfam" id="PF17210">
    <property type="entry name" value="SdrD_B"/>
    <property type="match status" value="1"/>
</dbReference>
<dbReference type="GO" id="GO:0005576">
    <property type="term" value="C:extracellular region"/>
    <property type="evidence" value="ECO:0007669"/>
    <property type="project" value="UniProtKB-SubCell"/>
</dbReference>
<dbReference type="Pfam" id="PF01345">
    <property type="entry name" value="DUF11"/>
    <property type="match status" value="1"/>
</dbReference>
<proteinExistence type="predicted"/>
<dbReference type="InterPro" id="IPR008969">
    <property type="entry name" value="CarboxyPept-like_regulatory"/>
</dbReference>
<comment type="caution">
    <text evidence="7">The sequence shown here is derived from an EMBL/GenBank/DDBJ whole genome shotgun (WGS) entry which is preliminary data.</text>
</comment>
<dbReference type="PANTHER" id="PTHR34819">
    <property type="entry name" value="LARGE CYSTEINE-RICH PERIPLASMIC PROTEIN OMCB"/>
    <property type="match status" value="1"/>
</dbReference>
<dbReference type="STRING" id="1907941.BKE30_06365"/>
<reference evidence="7 8" key="1">
    <citation type="submission" date="2016-10" db="EMBL/GenBank/DDBJ databases">
        <title>Draft Genome sequence of Alkanindiges sp. strain H1.</title>
        <authorList>
            <person name="Subhash Y."/>
            <person name="Lee S."/>
        </authorList>
    </citation>
    <scope>NUCLEOTIDE SEQUENCE [LARGE SCALE GENOMIC DNA]</scope>
    <source>
        <strain evidence="7 8">H1</strain>
    </source>
</reference>
<evidence type="ECO:0000256" key="4">
    <source>
        <dbReference type="SAM" id="SignalP"/>
    </source>
</evidence>
<evidence type="ECO:0000259" key="5">
    <source>
        <dbReference type="Pfam" id="PF01345"/>
    </source>
</evidence>
<dbReference type="PANTHER" id="PTHR34819:SF3">
    <property type="entry name" value="CELL SURFACE PROTEIN"/>
    <property type="match status" value="1"/>
</dbReference>
<comment type="subcellular location">
    <subcellularLocation>
        <location evidence="1">Secreted</location>
    </subcellularLocation>
</comment>
<dbReference type="InterPro" id="IPR033764">
    <property type="entry name" value="Sdr_B"/>
</dbReference>
<dbReference type="SUPFAM" id="SSF49464">
    <property type="entry name" value="Carboxypeptidase regulatory domain-like"/>
    <property type="match status" value="1"/>
</dbReference>
<evidence type="ECO:0000256" key="1">
    <source>
        <dbReference type="ARBA" id="ARBA00004613"/>
    </source>
</evidence>
<keyword evidence="8" id="KW-1185">Reference proteome</keyword>
<feature type="chain" id="PRO_5012413443" description="DUF11 domain-containing protein" evidence="4">
    <location>
        <begin position="27"/>
        <end position="2008"/>
    </location>
</feature>
<dbReference type="SUPFAM" id="SSF117074">
    <property type="entry name" value="Hypothetical protein PA1324"/>
    <property type="match status" value="1"/>
</dbReference>
<dbReference type="InterPro" id="IPR051172">
    <property type="entry name" value="Chlamydia_OmcB"/>
</dbReference>
<evidence type="ECO:0000259" key="6">
    <source>
        <dbReference type="Pfam" id="PF17210"/>
    </source>
</evidence>
<feature type="signal peptide" evidence="4">
    <location>
        <begin position="1"/>
        <end position="26"/>
    </location>
</feature>
<dbReference type="EMBL" id="MLCN01000014">
    <property type="protein sequence ID" value="ONG41094.1"/>
    <property type="molecule type" value="Genomic_DNA"/>
</dbReference>
<gene>
    <name evidence="7" type="ORF">BKE30_06365</name>
</gene>
<evidence type="ECO:0000313" key="8">
    <source>
        <dbReference type="Proteomes" id="UP000192132"/>
    </source>
</evidence>
<evidence type="ECO:0008006" key="9">
    <source>
        <dbReference type="Google" id="ProtNLM"/>
    </source>
</evidence>
<evidence type="ECO:0000256" key="2">
    <source>
        <dbReference type="ARBA" id="ARBA00022525"/>
    </source>
</evidence>